<feature type="transmembrane region" description="Helical" evidence="1">
    <location>
        <begin position="242"/>
        <end position="261"/>
    </location>
</feature>
<dbReference type="SUPFAM" id="SSF81301">
    <property type="entry name" value="Nucleotidyltransferase"/>
    <property type="match status" value="1"/>
</dbReference>
<protein>
    <recommendedName>
        <fullName evidence="4">Polymerase nucleotidyl transferase domain-containing protein</fullName>
    </recommendedName>
</protein>
<evidence type="ECO:0008006" key="4">
    <source>
        <dbReference type="Google" id="ProtNLM"/>
    </source>
</evidence>
<reference evidence="2 3" key="1">
    <citation type="journal article" date="2016" name="Environ. Microbiol.">
        <title>Genomic resolution of a cold subsurface aquifer community provides metabolic insights for novel microbes adapted to high CO concentrations.</title>
        <authorList>
            <person name="Probst A.J."/>
            <person name="Castelle C.J."/>
            <person name="Singh A."/>
            <person name="Brown C.T."/>
            <person name="Anantharaman K."/>
            <person name="Sharon I."/>
            <person name="Hug L.A."/>
            <person name="Burstein D."/>
            <person name="Emerson J.B."/>
            <person name="Thomas B.C."/>
            <person name="Banfield J.F."/>
        </authorList>
    </citation>
    <scope>NUCLEOTIDE SEQUENCE [LARGE SCALE GENOMIC DNA]</scope>
    <source>
        <strain evidence="2">CG1_02_44_10</strain>
    </source>
</reference>
<keyword evidence="1" id="KW-1133">Transmembrane helix</keyword>
<organism evidence="2 3">
    <name type="scientific">Candidatus Collierbacteria bacterium CG1_02_44_10</name>
    <dbReference type="NCBI Taxonomy" id="1805087"/>
    <lineage>
        <taxon>Bacteria</taxon>
        <taxon>Candidatus Collieribacteriota</taxon>
    </lineage>
</organism>
<dbReference type="EMBL" id="MNUK01000051">
    <property type="protein sequence ID" value="OIN91177.1"/>
    <property type="molecule type" value="Genomic_DNA"/>
</dbReference>
<accession>A0A1J4RV36</accession>
<keyword evidence="1" id="KW-0812">Transmembrane</keyword>
<dbReference type="AlphaFoldDB" id="A0A1J4RV36"/>
<evidence type="ECO:0000313" key="3">
    <source>
        <dbReference type="Proteomes" id="UP000182345"/>
    </source>
</evidence>
<comment type="caution">
    <text evidence="2">The sequence shown here is derived from an EMBL/GenBank/DDBJ whole genome shotgun (WGS) entry which is preliminary data.</text>
</comment>
<evidence type="ECO:0000313" key="2">
    <source>
        <dbReference type="EMBL" id="OIN91177.1"/>
    </source>
</evidence>
<dbReference type="InterPro" id="IPR043519">
    <property type="entry name" value="NT_sf"/>
</dbReference>
<dbReference type="Proteomes" id="UP000182345">
    <property type="component" value="Unassembled WGS sequence"/>
</dbReference>
<feature type="transmembrane region" description="Helical" evidence="1">
    <location>
        <begin position="107"/>
        <end position="130"/>
    </location>
</feature>
<keyword evidence="1" id="KW-0472">Membrane</keyword>
<evidence type="ECO:0000256" key="1">
    <source>
        <dbReference type="SAM" id="Phobius"/>
    </source>
</evidence>
<gene>
    <name evidence="2" type="ORF">AUJ42_02100</name>
</gene>
<dbReference type="CDD" id="cd05403">
    <property type="entry name" value="NT_KNTase_like"/>
    <property type="match status" value="1"/>
</dbReference>
<feature type="transmembrane region" description="Helical" evidence="1">
    <location>
        <begin position="77"/>
        <end position="95"/>
    </location>
</feature>
<name>A0A1J4RV36_9BACT</name>
<sequence>MDLRRAVSVTIKYAGFFNFPLSEQEIYYWLTTSRSASKEQLKPYLPGPLSTKEKKLRLEVFQSSQHKISHAKNLIRILRYVPGLRLVALTGSVAAGNSHPDDDIDLLFITSPHCLWLLRPLVILLISVFFRRRHPGEDHSKASDAFCPNLWLDSLSVSIPKNKRNLYTAHEVLQTIPLLDRGDTYQTFLYANRWTKRYLANAYQSSLLPVRPLAEVSYPSRGSLIPEGVNPRHRGSHSCFSYVYFLFAPLNYLFFIIQLLYMTPKKTSEVVHLHAAFLHTTDFAGAISHHLKTP</sequence>
<proteinExistence type="predicted"/>